<sequence length="66" mass="7859">MYHLNHTQIRLKVQWLSTPGDRTKIDDIYADKNKNKFSEQFHIPGNETGKWTLRGNTEDTKKNSRR</sequence>
<dbReference type="EMBL" id="JAUDFV010000133">
    <property type="protein sequence ID" value="KAL2726562.1"/>
    <property type="molecule type" value="Genomic_DNA"/>
</dbReference>
<evidence type="ECO:0000313" key="2">
    <source>
        <dbReference type="EMBL" id="KAL2726562.1"/>
    </source>
</evidence>
<proteinExistence type="predicted"/>
<evidence type="ECO:0000313" key="3">
    <source>
        <dbReference type="Proteomes" id="UP001607302"/>
    </source>
</evidence>
<accession>A0ABD2B1H9</accession>
<name>A0ABD2B1H9_VESSQ</name>
<dbReference type="AlphaFoldDB" id="A0ABD2B1H9"/>
<reference evidence="2 3" key="1">
    <citation type="journal article" date="2024" name="Ann. Entomol. Soc. Am.">
        <title>Genomic analyses of the southern and eastern yellowjacket wasps (Hymenoptera: Vespidae) reveal evolutionary signatures of social life.</title>
        <authorList>
            <person name="Catto M.A."/>
            <person name="Caine P.B."/>
            <person name="Orr S.E."/>
            <person name="Hunt B.G."/>
            <person name="Goodisman M.A.D."/>
        </authorList>
    </citation>
    <scope>NUCLEOTIDE SEQUENCE [LARGE SCALE GENOMIC DNA]</scope>
    <source>
        <strain evidence="2">233</strain>
        <tissue evidence="2">Head and thorax</tissue>
    </source>
</reference>
<keyword evidence="3" id="KW-1185">Reference proteome</keyword>
<feature type="compositionally biased region" description="Basic and acidic residues" evidence="1">
    <location>
        <begin position="56"/>
        <end position="66"/>
    </location>
</feature>
<evidence type="ECO:0000256" key="1">
    <source>
        <dbReference type="SAM" id="MobiDB-lite"/>
    </source>
</evidence>
<feature type="region of interest" description="Disordered" evidence="1">
    <location>
        <begin position="40"/>
        <end position="66"/>
    </location>
</feature>
<gene>
    <name evidence="2" type="ORF">V1478_006840</name>
</gene>
<protein>
    <submittedName>
        <fullName evidence="2">Uncharacterized protein</fullName>
    </submittedName>
</protein>
<organism evidence="2 3">
    <name type="scientific">Vespula squamosa</name>
    <name type="common">Southern yellow jacket</name>
    <name type="synonym">Wasp</name>
    <dbReference type="NCBI Taxonomy" id="30214"/>
    <lineage>
        <taxon>Eukaryota</taxon>
        <taxon>Metazoa</taxon>
        <taxon>Ecdysozoa</taxon>
        <taxon>Arthropoda</taxon>
        <taxon>Hexapoda</taxon>
        <taxon>Insecta</taxon>
        <taxon>Pterygota</taxon>
        <taxon>Neoptera</taxon>
        <taxon>Endopterygota</taxon>
        <taxon>Hymenoptera</taxon>
        <taxon>Apocrita</taxon>
        <taxon>Aculeata</taxon>
        <taxon>Vespoidea</taxon>
        <taxon>Vespidae</taxon>
        <taxon>Vespinae</taxon>
        <taxon>Vespula</taxon>
    </lineage>
</organism>
<dbReference type="Proteomes" id="UP001607302">
    <property type="component" value="Unassembled WGS sequence"/>
</dbReference>
<comment type="caution">
    <text evidence="2">The sequence shown here is derived from an EMBL/GenBank/DDBJ whole genome shotgun (WGS) entry which is preliminary data.</text>
</comment>